<comment type="caution">
    <text evidence="3">The sequence shown here is derived from an EMBL/GenBank/DDBJ whole genome shotgun (WGS) entry which is preliminary data.</text>
</comment>
<feature type="signal peptide" evidence="1">
    <location>
        <begin position="1"/>
        <end position="20"/>
    </location>
</feature>
<feature type="domain" description="VOC" evidence="2">
    <location>
        <begin position="24"/>
        <end position="145"/>
    </location>
</feature>
<keyword evidence="4" id="KW-1185">Reference proteome</keyword>
<name>A0ABV2SUV1_9FLAO</name>
<dbReference type="PROSITE" id="PS51819">
    <property type="entry name" value="VOC"/>
    <property type="match status" value="1"/>
</dbReference>
<dbReference type="Pfam" id="PF00903">
    <property type="entry name" value="Glyoxalase"/>
    <property type="match status" value="1"/>
</dbReference>
<dbReference type="SUPFAM" id="SSF54593">
    <property type="entry name" value="Glyoxalase/Bleomycin resistance protein/Dihydroxybiphenyl dioxygenase"/>
    <property type="match status" value="1"/>
</dbReference>
<dbReference type="EMBL" id="JBEXAE010000004">
    <property type="protein sequence ID" value="MET6990921.1"/>
    <property type="molecule type" value="Genomic_DNA"/>
</dbReference>
<gene>
    <name evidence="3" type="ORF">ABXZ36_09710</name>
</gene>
<dbReference type="InterPro" id="IPR037523">
    <property type="entry name" value="VOC_core"/>
</dbReference>
<proteinExistence type="predicted"/>
<reference evidence="3 4" key="1">
    <citation type="submission" date="2024-07" db="EMBL/GenBank/DDBJ databases">
        <title>The genome sequence of type strain Sediminicola arcticus GDMCC 1.2805.</title>
        <authorList>
            <person name="Liu Y."/>
        </authorList>
    </citation>
    <scope>NUCLEOTIDE SEQUENCE [LARGE SCALE GENOMIC DNA]</scope>
    <source>
        <strain evidence="3 4">GDMCC 1.2805</strain>
    </source>
</reference>
<dbReference type="InterPro" id="IPR004360">
    <property type="entry name" value="Glyas_Fos-R_dOase_dom"/>
</dbReference>
<dbReference type="InterPro" id="IPR029068">
    <property type="entry name" value="Glyas_Bleomycin-R_OHBP_Dase"/>
</dbReference>
<keyword evidence="1" id="KW-0732">Signal</keyword>
<dbReference type="RefSeq" id="WP_354615321.1">
    <property type="nucleotide sequence ID" value="NZ_JBEXAE010000004.1"/>
</dbReference>
<feature type="chain" id="PRO_5046514559" evidence="1">
    <location>
        <begin position="21"/>
        <end position="147"/>
    </location>
</feature>
<evidence type="ECO:0000313" key="3">
    <source>
        <dbReference type="EMBL" id="MET6990921.1"/>
    </source>
</evidence>
<dbReference type="Gene3D" id="3.10.180.10">
    <property type="entry name" value="2,3-Dihydroxybiphenyl 1,2-Dioxygenase, domain 1"/>
    <property type="match status" value="1"/>
</dbReference>
<evidence type="ECO:0000256" key="1">
    <source>
        <dbReference type="SAM" id="SignalP"/>
    </source>
</evidence>
<sequence length="147" mass="17113">MKYIPLLILFFLAIATKAQSFDFTIDHSSLIVNNLKKTGDFYSNVLQLKEISHPTNDPGFRWFQVQENTQLHLILKDTVVMKKHKSMHLCLSTKKLEAFIYNLNANNVEYEDWPGTKNAITLRADGVRQIYLRDPEGYWIEINDAVH</sequence>
<evidence type="ECO:0000313" key="4">
    <source>
        <dbReference type="Proteomes" id="UP001549799"/>
    </source>
</evidence>
<accession>A0ABV2SUV1</accession>
<evidence type="ECO:0000259" key="2">
    <source>
        <dbReference type="PROSITE" id="PS51819"/>
    </source>
</evidence>
<protein>
    <submittedName>
        <fullName evidence="3">VOC family protein</fullName>
    </submittedName>
</protein>
<organism evidence="3 4">
    <name type="scientific">Sediminicola arcticus</name>
    <dbReference type="NCBI Taxonomy" id="1574308"/>
    <lineage>
        <taxon>Bacteria</taxon>
        <taxon>Pseudomonadati</taxon>
        <taxon>Bacteroidota</taxon>
        <taxon>Flavobacteriia</taxon>
        <taxon>Flavobacteriales</taxon>
        <taxon>Flavobacteriaceae</taxon>
        <taxon>Sediminicola</taxon>
    </lineage>
</organism>
<dbReference type="Proteomes" id="UP001549799">
    <property type="component" value="Unassembled WGS sequence"/>
</dbReference>